<dbReference type="InterPro" id="IPR024545">
    <property type="entry name" value="Mto1-like_Mto2p-bd"/>
</dbReference>
<organism evidence="5 6">
    <name type="scientific">Bugula neritina</name>
    <name type="common">Brown bryozoan</name>
    <name type="synonym">Sertularia neritina</name>
    <dbReference type="NCBI Taxonomy" id="10212"/>
    <lineage>
        <taxon>Eukaryota</taxon>
        <taxon>Metazoa</taxon>
        <taxon>Spiralia</taxon>
        <taxon>Lophotrochozoa</taxon>
        <taxon>Bryozoa</taxon>
        <taxon>Gymnolaemata</taxon>
        <taxon>Cheilostomatida</taxon>
        <taxon>Flustrina</taxon>
        <taxon>Buguloidea</taxon>
        <taxon>Bugulidae</taxon>
        <taxon>Bugula</taxon>
    </lineage>
</organism>
<reference evidence="5 6" key="2">
    <citation type="submission" date="2020-06" db="EMBL/GenBank/DDBJ databases">
        <title>Draft genome of Bugula neritina, a colonial animal packing powerful symbionts and potential medicines.</title>
        <authorList>
            <person name="Rayko M."/>
        </authorList>
    </citation>
    <scope>NUCLEOTIDE SEQUENCE [LARGE SCALE GENOMIC DNA]</scope>
    <source>
        <strain evidence="5">Kwan_BN1</strain>
    </source>
</reference>
<feature type="compositionally biased region" description="Polar residues" evidence="2">
    <location>
        <begin position="124"/>
        <end position="149"/>
    </location>
</feature>
<dbReference type="EMBL" id="VXIV02002558">
    <property type="protein sequence ID" value="KAF6024589.1"/>
    <property type="molecule type" value="Genomic_DNA"/>
</dbReference>
<proteinExistence type="predicted"/>
<feature type="compositionally biased region" description="Basic and acidic residues" evidence="2">
    <location>
        <begin position="16"/>
        <end position="51"/>
    </location>
</feature>
<dbReference type="PANTHER" id="PTHR32123:SF13">
    <property type="entry name" value="BICAUDAL D-RELATED PROTEIN HOMOLOG"/>
    <property type="match status" value="1"/>
</dbReference>
<reference evidence="5 6" key="1">
    <citation type="submission" date="2019-09" db="EMBL/GenBank/DDBJ databases">
        <authorList>
            <person name="Raiko M."/>
            <person name="Komissarov A."/>
            <person name="Rhodes A."/>
            <person name="Kliver S."/>
            <person name="Lim-Fong G."/>
            <person name="Kwan J."/>
            <person name="O'Brien S.J."/>
            <person name="Lopez J.V."/>
        </authorList>
    </citation>
    <scope>NUCLEOTIDE SEQUENCE [LARGE SCALE GENOMIC DNA]</scope>
    <source>
        <strain evidence="5">Kwan_BN1</strain>
    </source>
</reference>
<feature type="domain" description="Mto1-like Mto2p-binding" evidence="3">
    <location>
        <begin position="20"/>
        <end position="57"/>
    </location>
</feature>
<feature type="region of interest" description="Disordered" evidence="2">
    <location>
        <begin position="99"/>
        <end position="167"/>
    </location>
</feature>
<accession>A0A7J7JE68</accession>
<evidence type="ECO:0000313" key="5">
    <source>
        <dbReference type="EMBL" id="KAF6024589.1"/>
    </source>
</evidence>
<dbReference type="Proteomes" id="UP000593567">
    <property type="component" value="Unassembled WGS sequence"/>
</dbReference>
<feature type="compositionally biased region" description="Polar residues" evidence="2">
    <location>
        <begin position="99"/>
        <end position="110"/>
    </location>
</feature>
<dbReference type="OrthoDB" id="9451547at2759"/>
<dbReference type="PANTHER" id="PTHR32123">
    <property type="entry name" value="BICD FAMILY-LIKE CARGO ADAPTER"/>
    <property type="match status" value="1"/>
</dbReference>
<dbReference type="AlphaFoldDB" id="A0A7J7JE68"/>
<evidence type="ECO:0000313" key="4">
    <source>
        <dbReference type="EMBL" id="KAF6019910.1"/>
    </source>
</evidence>
<evidence type="ECO:0000259" key="3">
    <source>
        <dbReference type="Pfam" id="PF12808"/>
    </source>
</evidence>
<dbReference type="EMBL" id="VXIV02003206">
    <property type="protein sequence ID" value="KAF6019910.1"/>
    <property type="molecule type" value="Genomic_DNA"/>
</dbReference>
<dbReference type="InterPro" id="IPR051149">
    <property type="entry name" value="Spindly/BICDR_Dynein_Adapter"/>
</dbReference>
<evidence type="ECO:0000256" key="2">
    <source>
        <dbReference type="SAM" id="MobiDB-lite"/>
    </source>
</evidence>
<dbReference type="Pfam" id="PF12808">
    <property type="entry name" value="Mto2_bdg"/>
    <property type="match status" value="1"/>
</dbReference>
<sequence>MLECDLSQSRTSKATKQTDELEQKLKEEREAADSTISKLKEELQSTKADNRKLERELLETIQKKVKLSQQVEQWQLDMEEMVENQVRCMFLLEQKSSAKPLNVASTPNTPSAAAGGGTSAHASLSRTASTSQASAKQTTPEVKQKSPFNRTDRRRFSFFHRRSNKDV</sequence>
<gene>
    <name evidence="5" type="ORF">EB796_017104</name>
    <name evidence="4" type="ORF">EB796_021800</name>
</gene>
<comment type="caution">
    <text evidence="5">The sequence shown here is derived from an EMBL/GenBank/DDBJ whole genome shotgun (WGS) entry which is preliminary data.</text>
</comment>
<evidence type="ECO:0000256" key="1">
    <source>
        <dbReference type="ARBA" id="ARBA00023054"/>
    </source>
</evidence>
<name>A0A7J7JE68_BUGNE</name>
<evidence type="ECO:0000313" key="6">
    <source>
        <dbReference type="Proteomes" id="UP000593567"/>
    </source>
</evidence>
<feature type="compositionally biased region" description="Basic residues" evidence="2">
    <location>
        <begin position="156"/>
        <end position="167"/>
    </location>
</feature>
<feature type="region of interest" description="Disordered" evidence="2">
    <location>
        <begin position="1"/>
        <end position="51"/>
    </location>
</feature>
<protein>
    <recommendedName>
        <fullName evidence="3">Mto1-like Mto2p-binding domain-containing protein</fullName>
    </recommendedName>
</protein>
<feature type="compositionally biased region" description="Polar residues" evidence="2">
    <location>
        <begin position="1"/>
        <end position="15"/>
    </location>
</feature>
<keyword evidence="6" id="KW-1185">Reference proteome</keyword>
<keyword evidence="1" id="KW-0175">Coiled coil</keyword>